<dbReference type="AlphaFoldDB" id="A0A3E5EGW9"/>
<organism evidence="2 3">
    <name type="scientific">Bacteroides uniformis</name>
    <dbReference type="NCBI Taxonomy" id="820"/>
    <lineage>
        <taxon>Bacteria</taxon>
        <taxon>Pseudomonadati</taxon>
        <taxon>Bacteroidota</taxon>
        <taxon>Bacteroidia</taxon>
        <taxon>Bacteroidales</taxon>
        <taxon>Bacteroidaceae</taxon>
        <taxon>Bacteroides</taxon>
    </lineage>
</organism>
<dbReference type="SUPFAM" id="SSF56784">
    <property type="entry name" value="HAD-like"/>
    <property type="match status" value="1"/>
</dbReference>
<dbReference type="Pfam" id="PF06941">
    <property type="entry name" value="NT5C"/>
    <property type="match status" value="1"/>
</dbReference>
<sequence length="282" mass="32352">MLNKALDIAYKAHWGQTDKAGTPYKLHPTRVALHCQTEDEKIVALLHDVVEDTSMTLEELKAQGFSNEVLAALKCLTQIEDEDYQTFIQRVATNPLAVKVKIQDLKDNMDLSRLDGKPHWKMETYKKALDYLEQCSNKKVLYVDMDNVLVNFQSGIDALSEKLKKQYAGCYDRVPNIFSKMHPNEGAIDAINCLKNKYDIYILSTAPWDNPSAWSDKLEWVKRYLGEVCYKRLILSHHKNLNAGDYLIDDRKKNGAANFKGKLILFGSEQFPNWKSVAKYLL</sequence>
<evidence type="ECO:0000313" key="2">
    <source>
        <dbReference type="EMBL" id="RGN88052.1"/>
    </source>
</evidence>
<comment type="similarity">
    <text evidence="1">Belongs to the 5'(3')-deoxyribonucleotidase family.</text>
</comment>
<dbReference type="InterPro" id="IPR023214">
    <property type="entry name" value="HAD_sf"/>
</dbReference>
<dbReference type="Gene3D" id="1.10.3210.10">
    <property type="entry name" value="Hypothetical protein af1432"/>
    <property type="match status" value="1"/>
</dbReference>
<dbReference type="SUPFAM" id="SSF109604">
    <property type="entry name" value="HD-domain/PDEase-like"/>
    <property type="match status" value="1"/>
</dbReference>
<evidence type="ECO:0000256" key="1">
    <source>
        <dbReference type="ARBA" id="ARBA00009589"/>
    </source>
</evidence>
<comment type="caution">
    <text evidence="2">The sequence shown here is derived from an EMBL/GenBank/DDBJ whole genome shotgun (WGS) entry which is preliminary data.</text>
</comment>
<protein>
    <submittedName>
        <fullName evidence="2">HD domain-containing protein</fullName>
    </submittedName>
</protein>
<dbReference type="InterPro" id="IPR036412">
    <property type="entry name" value="HAD-like_sf"/>
</dbReference>
<dbReference type="SFLD" id="SFLDG01145">
    <property type="entry name" value="C1.2.1"/>
    <property type="match status" value="1"/>
</dbReference>
<evidence type="ECO:0000313" key="3">
    <source>
        <dbReference type="Proteomes" id="UP000260759"/>
    </source>
</evidence>
<reference evidence="2 3" key="1">
    <citation type="submission" date="2018-08" db="EMBL/GenBank/DDBJ databases">
        <title>A genome reference for cultivated species of the human gut microbiota.</title>
        <authorList>
            <person name="Zou Y."/>
            <person name="Xue W."/>
            <person name="Luo G."/>
        </authorList>
    </citation>
    <scope>NUCLEOTIDE SEQUENCE [LARGE SCALE GENOMIC DNA]</scope>
    <source>
        <strain evidence="2 3">OM03-4</strain>
    </source>
</reference>
<dbReference type="GO" id="GO:0009223">
    <property type="term" value="P:pyrimidine deoxyribonucleotide catabolic process"/>
    <property type="evidence" value="ECO:0007669"/>
    <property type="project" value="TreeGrafter"/>
</dbReference>
<dbReference type="EMBL" id="QSVA01000035">
    <property type="protein sequence ID" value="RGN88052.1"/>
    <property type="molecule type" value="Genomic_DNA"/>
</dbReference>
<dbReference type="SFLD" id="SFLDS00003">
    <property type="entry name" value="Haloacid_Dehalogenase"/>
    <property type="match status" value="1"/>
</dbReference>
<dbReference type="Proteomes" id="UP000260759">
    <property type="component" value="Unassembled WGS sequence"/>
</dbReference>
<proteinExistence type="inferred from homology"/>
<dbReference type="PANTHER" id="PTHR16504">
    <property type="entry name" value="5'(3')-DEOXYRIBONUCLEOTIDASE"/>
    <property type="match status" value="1"/>
</dbReference>
<dbReference type="Gene3D" id="3.40.50.1000">
    <property type="entry name" value="HAD superfamily/HAD-like"/>
    <property type="match status" value="1"/>
</dbReference>
<gene>
    <name evidence="2" type="ORF">DXB37_21065</name>
</gene>
<dbReference type="GO" id="GO:0008253">
    <property type="term" value="F:5'-nucleotidase activity"/>
    <property type="evidence" value="ECO:0007669"/>
    <property type="project" value="InterPro"/>
</dbReference>
<dbReference type="RefSeq" id="WP_117601686.1">
    <property type="nucleotide sequence ID" value="NZ_QSVA01000035.1"/>
</dbReference>
<dbReference type="SFLD" id="SFLDG01126">
    <property type="entry name" value="C1.2:_Nucleotidase_Like"/>
    <property type="match status" value="1"/>
</dbReference>
<dbReference type="InterPro" id="IPR010708">
    <property type="entry name" value="5'(3')-deoxyribonucleotidase"/>
</dbReference>
<accession>A0A3E5EGW9</accession>
<dbReference type="PANTHER" id="PTHR16504:SF4">
    <property type="entry name" value="5'(3')-DEOXYRIBONUCLEOTIDASE"/>
    <property type="match status" value="1"/>
</dbReference>
<name>A0A3E5EGW9_BACUN</name>